<feature type="domain" description="MobA-like NTP transferase" evidence="1">
    <location>
        <begin position="92"/>
        <end position="229"/>
    </location>
</feature>
<dbReference type="RefSeq" id="WP_350892300.1">
    <property type="nucleotide sequence ID" value="NZ_JBEOTR010000038.1"/>
</dbReference>
<dbReference type="EMBL" id="JBIVPC010000027">
    <property type="protein sequence ID" value="MFJ6041394.1"/>
    <property type="molecule type" value="Genomic_DNA"/>
</dbReference>
<evidence type="ECO:0000313" key="2">
    <source>
        <dbReference type="EMBL" id="MFJ6041394.1"/>
    </source>
</evidence>
<dbReference type="Gene3D" id="3.90.550.10">
    <property type="entry name" value="Spore Coat Polysaccharide Biosynthesis Protein SpsA, Chain A"/>
    <property type="match status" value="1"/>
</dbReference>
<dbReference type="GO" id="GO:0016740">
    <property type="term" value="F:transferase activity"/>
    <property type="evidence" value="ECO:0007669"/>
    <property type="project" value="UniProtKB-KW"/>
</dbReference>
<keyword evidence="2" id="KW-0808">Transferase</keyword>
<accession>A0ABW8HKW7</accession>
<dbReference type="Pfam" id="PF12804">
    <property type="entry name" value="NTP_transf_3"/>
    <property type="match status" value="1"/>
</dbReference>
<dbReference type="SUPFAM" id="SSF53448">
    <property type="entry name" value="Nucleotide-diphospho-sugar transferases"/>
    <property type="match status" value="1"/>
</dbReference>
<keyword evidence="3" id="KW-1185">Reference proteome</keyword>
<reference evidence="2 3" key="1">
    <citation type="submission" date="2024-10" db="EMBL/GenBank/DDBJ databases">
        <title>The Natural Products Discovery Center: Release of the First 8490 Sequenced Strains for Exploring Actinobacteria Biosynthetic Diversity.</title>
        <authorList>
            <person name="Kalkreuter E."/>
            <person name="Kautsar S.A."/>
            <person name="Yang D."/>
            <person name="Bader C.D."/>
            <person name="Teijaro C.N."/>
            <person name="Fluegel L."/>
            <person name="Davis C.M."/>
            <person name="Simpson J.R."/>
            <person name="Lauterbach L."/>
            <person name="Steele A.D."/>
            <person name="Gui C."/>
            <person name="Meng S."/>
            <person name="Li G."/>
            <person name="Viehrig K."/>
            <person name="Ye F."/>
            <person name="Su P."/>
            <person name="Kiefer A.F."/>
            <person name="Nichols A."/>
            <person name="Cepeda A.J."/>
            <person name="Yan W."/>
            <person name="Fan B."/>
            <person name="Jiang Y."/>
            <person name="Adhikari A."/>
            <person name="Zheng C.-J."/>
            <person name="Schuster L."/>
            <person name="Cowan T.M."/>
            <person name="Smanski M.J."/>
            <person name="Chevrette M.G."/>
            <person name="De Carvalho L.P.S."/>
            <person name="Shen B."/>
        </authorList>
    </citation>
    <scope>NUCLEOTIDE SEQUENCE [LARGE SCALE GENOMIC DNA]</scope>
    <source>
        <strain evidence="2 3">NPDC093086</strain>
    </source>
</reference>
<comment type="caution">
    <text evidence="2">The sequence shown here is derived from an EMBL/GenBank/DDBJ whole genome shotgun (WGS) entry which is preliminary data.</text>
</comment>
<evidence type="ECO:0000313" key="3">
    <source>
        <dbReference type="Proteomes" id="UP001617907"/>
    </source>
</evidence>
<protein>
    <submittedName>
        <fullName evidence="2">NTP transferase domain-containing protein</fullName>
    </submittedName>
</protein>
<evidence type="ECO:0000259" key="1">
    <source>
        <dbReference type="Pfam" id="PF12804"/>
    </source>
</evidence>
<dbReference type="InterPro" id="IPR025877">
    <property type="entry name" value="MobA-like_NTP_Trfase"/>
</dbReference>
<proteinExistence type="predicted"/>
<dbReference type="Proteomes" id="UP001617907">
    <property type="component" value="Unassembled WGS sequence"/>
</dbReference>
<sequence length="309" mass="32649">MAASRHRKWGFRSTRLRRIGLVPSGVIGSSPSQSPACAPTCGGTQVRRFSVGRLWAVCARRGVQDPPSSTQPECPTMQSSSTPLPDVSVILPCAGHGTRFGAPYPKELHCLAPGVTVLDRSLEAVVELAKSGLQVRLVVVFGTHKLNTVSHLARYADTFQMVFVYQDESFGSGLDGAIRSALPMTQGPVALVLPDIVVTGPDTQGKLLDALRQVEVAGWSVVAAEERDHDTLRQMGALAVTETGGVLTVGAAADKPGNPSGFNAYWGMVAVTENEAHRLPDVVGRGTTNPLTGAVALMVQGIVNYNTPM</sequence>
<gene>
    <name evidence="2" type="ORF">ACIQFM_34735</name>
</gene>
<name>A0ABW8HKW7_9ACTN</name>
<organism evidence="2 3">
    <name type="scientific">Streptomyces ardesiacus</name>
    <dbReference type="NCBI Taxonomy" id="285564"/>
    <lineage>
        <taxon>Bacteria</taxon>
        <taxon>Bacillati</taxon>
        <taxon>Actinomycetota</taxon>
        <taxon>Actinomycetes</taxon>
        <taxon>Kitasatosporales</taxon>
        <taxon>Streptomycetaceae</taxon>
        <taxon>Streptomyces</taxon>
    </lineage>
</organism>
<dbReference type="InterPro" id="IPR029044">
    <property type="entry name" value="Nucleotide-diphossugar_trans"/>
</dbReference>